<evidence type="ECO:0000256" key="18">
    <source>
        <dbReference type="PIRSR" id="PIRSR600829-4"/>
    </source>
</evidence>
<evidence type="ECO:0000313" key="21">
    <source>
        <dbReference type="Proteomes" id="UP000176404"/>
    </source>
</evidence>
<comment type="cofactor">
    <cofactor evidence="18">
        <name>Mg(2+)</name>
        <dbReference type="ChEBI" id="CHEBI:18420"/>
    </cofactor>
    <text evidence="18">Mn(2+), Zn(2+), Cd(2+) and Co(2+) support activity to lesser extents.</text>
</comment>
<keyword evidence="3" id="KW-1003">Cell membrane</keyword>
<keyword evidence="6 19" id="KW-0812">Transmembrane</keyword>
<comment type="caution">
    <text evidence="20">The sequence shown here is derived from an EMBL/GenBank/DDBJ whole genome shotgun (WGS) entry which is preliminary data.</text>
</comment>
<keyword evidence="5" id="KW-0808">Transferase</keyword>
<evidence type="ECO:0000256" key="5">
    <source>
        <dbReference type="ARBA" id="ARBA00022679"/>
    </source>
</evidence>
<evidence type="ECO:0000256" key="13">
    <source>
        <dbReference type="ARBA" id="ARBA00023209"/>
    </source>
</evidence>
<dbReference type="PANTHER" id="PTHR34299:SF1">
    <property type="entry name" value="DIACYLGLYCEROL KINASE"/>
    <property type="match status" value="1"/>
</dbReference>
<name>A0A1F8BAP3_9BACT</name>
<feature type="binding site" evidence="18">
    <location>
        <position position="25"/>
    </location>
    <ligand>
        <name>a divalent metal cation</name>
        <dbReference type="ChEBI" id="CHEBI:60240"/>
    </ligand>
</feature>
<feature type="transmembrane region" description="Helical" evidence="19">
    <location>
        <begin position="95"/>
        <end position="114"/>
    </location>
</feature>
<feature type="binding site" evidence="17">
    <location>
        <position position="73"/>
    </location>
    <ligand>
        <name>ATP</name>
        <dbReference type="ChEBI" id="CHEBI:30616"/>
    </ligand>
</feature>
<evidence type="ECO:0000256" key="7">
    <source>
        <dbReference type="ARBA" id="ARBA00022741"/>
    </source>
</evidence>
<evidence type="ECO:0000256" key="11">
    <source>
        <dbReference type="ARBA" id="ARBA00023098"/>
    </source>
</evidence>
<feature type="binding site" evidence="17">
    <location>
        <position position="25"/>
    </location>
    <ligand>
        <name>ATP</name>
        <dbReference type="ChEBI" id="CHEBI:30616"/>
    </ligand>
</feature>
<evidence type="ECO:0000313" key="20">
    <source>
        <dbReference type="EMBL" id="OGM60749.1"/>
    </source>
</evidence>
<keyword evidence="11" id="KW-0443">Lipid metabolism</keyword>
<keyword evidence="13" id="KW-0594">Phospholipid biosynthesis</keyword>
<dbReference type="EMBL" id="MGHD01000003">
    <property type="protein sequence ID" value="OGM60749.1"/>
    <property type="molecule type" value="Genomic_DNA"/>
</dbReference>
<evidence type="ECO:0000256" key="8">
    <source>
        <dbReference type="ARBA" id="ARBA00022777"/>
    </source>
</evidence>
<accession>A0A1F8BAP3</accession>
<keyword evidence="8" id="KW-0418">Kinase</keyword>
<comment type="similarity">
    <text evidence="2">Belongs to the bacterial diacylglycerol kinase family.</text>
</comment>
<dbReference type="Proteomes" id="UP000176404">
    <property type="component" value="Unassembled WGS sequence"/>
</dbReference>
<protein>
    <recommendedName>
        <fullName evidence="22">Diacylglycerol kinase</fullName>
    </recommendedName>
</protein>
<organism evidence="20 21">
    <name type="scientific">Candidatus Woesebacteria bacterium RIFCSPLOWO2_01_FULL_39_10b</name>
    <dbReference type="NCBI Taxonomy" id="1802517"/>
    <lineage>
        <taxon>Bacteria</taxon>
        <taxon>Candidatus Woeseibacteriota</taxon>
    </lineage>
</organism>
<dbReference type="Pfam" id="PF01219">
    <property type="entry name" value="DAGK_prokar"/>
    <property type="match status" value="1"/>
</dbReference>
<evidence type="ECO:0000256" key="6">
    <source>
        <dbReference type="ARBA" id="ARBA00022692"/>
    </source>
</evidence>
<evidence type="ECO:0000256" key="16">
    <source>
        <dbReference type="PIRSR" id="PIRSR600829-2"/>
    </source>
</evidence>
<evidence type="ECO:0000256" key="15">
    <source>
        <dbReference type="PIRSR" id="PIRSR600829-1"/>
    </source>
</evidence>
<dbReference type="PANTHER" id="PTHR34299">
    <property type="entry name" value="DIACYLGLYCEROL KINASE"/>
    <property type="match status" value="1"/>
</dbReference>
<keyword evidence="18" id="KW-0479">Metal-binding</keyword>
<evidence type="ECO:0000256" key="9">
    <source>
        <dbReference type="ARBA" id="ARBA00022840"/>
    </source>
</evidence>
<keyword evidence="18" id="KW-0460">Magnesium</keyword>
<evidence type="ECO:0000256" key="3">
    <source>
        <dbReference type="ARBA" id="ARBA00022475"/>
    </source>
</evidence>
<dbReference type="GO" id="GO:0008654">
    <property type="term" value="P:phospholipid biosynthetic process"/>
    <property type="evidence" value="ECO:0007669"/>
    <property type="project" value="UniProtKB-KW"/>
</dbReference>
<comment type="subcellular location">
    <subcellularLocation>
        <location evidence="1">Cell membrane</location>
        <topology evidence="1">Multi-pass membrane protein</topology>
    </subcellularLocation>
</comment>
<dbReference type="InterPro" id="IPR000829">
    <property type="entry name" value="DAGK"/>
</dbReference>
<evidence type="ECO:0000256" key="12">
    <source>
        <dbReference type="ARBA" id="ARBA00023136"/>
    </source>
</evidence>
<evidence type="ECO:0008006" key="22">
    <source>
        <dbReference type="Google" id="ProtNLM"/>
    </source>
</evidence>
<feature type="active site" description="Proton acceptor" evidence="15">
    <location>
        <position position="66"/>
    </location>
</feature>
<keyword evidence="10 19" id="KW-1133">Transmembrane helix</keyword>
<dbReference type="GO" id="GO:0016301">
    <property type="term" value="F:kinase activity"/>
    <property type="evidence" value="ECO:0007669"/>
    <property type="project" value="UniProtKB-KW"/>
</dbReference>
<evidence type="ECO:0000256" key="17">
    <source>
        <dbReference type="PIRSR" id="PIRSR600829-3"/>
    </source>
</evidence>
<reference evidence="20 21" key="1">
    <citation type="journal article" date="2016" name="Nat. Commun.">
        <title>Thousands of microbial genomes shed light on interconnected biogeochemical processes in an aquifer system.</title>
        <authorList>
            <person name="Anantharaman K."/>
            <person name="Brown C.T."/>
            <person name="Hug L.A."/>
            <person name="Sharon I."/>
            <person name="Castelle C.J."/>
            <person name="Probst A.J."/>
            <person name="Thomas B.C."/>
            <person name="Singh A."/>
            <person name="Wilkins M.J."/>
            <person name="Karaoz U."/>
            <person name="Brodie E.L."/>
            <person name="Williams K.H."/>
            <person name="Hubbard S.S."/>
            <person name="Banfield J.F."/>
        </authorList>
    </citation>
    <scope>NUCLEOTIDE SEQUENCE [LARGE SCALE GENOMIC DNA]</scope>
</reference>
<dbReference type="Gene3D" id="1.10.287.3610">
    <property type="match status" value="1"/>
</dbReference>
<dbReference type="GO" id="GO:0005886">
    <property type="term" value="C:plasma membrane"/>
    <property type="evidence" value="ECO:0007669"/>
    <property type="project" value="UniProtKB-SubCell"/>
</dbReference>
<dbReference type="InterPro" id="IPR036945">
    <property type="entry name" value="DAGK_sf"/>
</dbReference>
<dbReference type="InterPro" id="IPR033717">
    <property type="entry name" value="UDPK"/>
</dbReference>
<feature type="binding site" evidence="18">
    <location>
        <position position="73"/>
    </location>
    <ligand>
        <name>a divalent metal cation</name>
        <dbReference type="ChEBI" id="CHEBI:60240"/>
    </ligand>
</feature>
<dbReference type="STRING" id="1802517.A2892_01760"/>
<feature type="binding site" evidence="17">
    <location>
        <begin position="91"/>
        <end position="92"/>
    </location>
    <ligand>
        <name>ATP</name>
        <dbReference type="ChEBI" id="CHEBI:30616"/>
    </ligand>
</feature>
<evidence type="ECO:0000256" key="19">
    <source>
        <dbReference type="SAM" id="Phobius"/>
    </source>
</evidence>
<dbReference type="CDD" id="cd14265">
    <property type="entry name" value="UDPK_IM_like"/>
    <property type="match status" value="1"/>
</dbReference>
<evidence type="ECO:0000256" key="10">
    <source>
        <dbReference type="ARBA" id="ARBA00022989"/>
    </source>
</evidence>
<evidence type="ECO:0000256" key="2">
    <source>
        <dbReference type="ARBA" id="ARBA00005967"/>
    </source>
</evidence>
<keyword evidence="4" id="KW-0444">Lipid biosynthesis</keyword>
<dbReference type="GO" id="GO:0005524">
    <property type="term" value="F:ATP binding"/>
    <property type="evidence" value="ECO:0007669"/>
    <property type="project" value="UniProtKB-KW"/>
</dbReference>
<sequence>MGIGHPVRKSFGYAFEGIKTAFKNEPNLKIHSFFAIAALFLGFILKLDKIEWLILTFTIFWVISLELLNTVLEALTNLVSPEIKPYAKTAKDVSAASVLLAAILSIITGIVLFLPKIILLL</sequence>
<evidence type="ECO:0000256" key="4">
    <source>
        <dbReference type="ARBA" id="ARBA00022516"/>
    </source>
</evidence>
<dbReference type="AlphaFoldDB" id="A0A1F8BAP3"/>
<feature type="binding site" evidence="17">
    <location>
        <position position="13"/>
    </location>
    <ligand>
        <name>ATP</name>
        <dbReference type="ChEBI" id="CHEBI:30616"/>
    </ligand>
</feature>
<keyword evidence="9 17" id="KW-0067">ATP-binding</keyword>
<feature type="transmembrane region" description="Helical" evidence="19">
    <location>
        <begin position="52"/>
        <end position="75"/>
    </location>
</feature>
<gene>
    <name evidence="20" type="ORF">A2892_01760</name>
</gene>
<keyword evidence="7 17" id="KW-0547">Nucleotide-binding</keyword>
<proteinExistence type="inferred from homology"/>
<dbReference type="GO" id="GO:0046872">
    <property type="term" value="F:metal ion binding"/>
    <property type="evidence" value="ECO:0007669"/>
    <property type="project" value="UniProtKB-KW"/>
</dbReference>
<evidence type="ECO:0000256" key="1">
    <source>
        <dbReference type="ARBA" id="ARBA00004651"/>
    </source>
</evidence>
<feature type="transmembrane region" description="Helical" evidence="19">
    <location>
        <begin position="28"/>
        <end position="45"/>
    </location>
</feature>
<feature type="binding site" evidence="16">
    <location>
        <position position="66"/>
    </location>
    <ligand>
        <name>substrate</name>
    </ligand>
</feature>
<keyword evidence="12 19" id="KW-0472">Membrane</keyword>
<keyword evidence="14" id="KW-1208">Phospholipid metabolism</keyword>
<evidence type="ECO:0000256" key="14">
    <source>
        <dbReference type="ARBA" id="ARBA00023264"/>
    </source>
</evidence>